<dbReference type="PIRSF" id="PIRSF004640">
    <property type="entry name" value="IspG"/>
    <property type="match status" value="1"/>
</dbReference>
<comment type="similarity">
    <text evidence="7">Belongs to the IspG family.</text>
</comment>
<evidence type="ECO:0000256" key="3">
    <source>
        <dbReference type="ARBA" id="ARBA00023002"/>
    </source>
</evidence>
<evidence type="ECO:0000313" key="11">
    <source>
        <dbReference type="Proteomes" id="UP001623592"/>
    </source>
</evidence>
<keyword evidence="2 7" id="KW-0479">Metal-binding</keyword>
<dbReference type="GO" id="GO:0046429">
    <property type="term" value="F:4-hydroxy-3-methylbut-2-en-1-yl diphosphate synthase activity (ferredoxin)"/>
    <property type="evidence" value="ECO:0007669"/>
    <property type="project" value="UniProtKB-EC"/>
</dbReference>
<feature type="binding site" evidence="7">
    <location>
        <position position="264"/>
    </location>
    <ligand>
        <name>[4Fe-4S] cluster</name>
        <dbReference type="ChEBI" id="CHEBI:49883"/>
    </ligand>
</feature>
<dbReference type="InterPro" id="IPR058578">
    <property type="entry name" value="IspG_TIM"/>
</dbReference>
<dbReference type="EC" id="1.17.7.3" evidence="7"/>
<keyword evidence="11" id="KW-1185">Reference proteome</keyword>
<sequence>MMRVETKKIKVGNKFVGGDSPVSVQSMTNTDTRDSASTIEQIKRFEMAGCDIVRCAVPDIEAAKALKEITKNTKMPVVADIHFDYRLALESIENGISALRINPGNIGSKERVELVASRAKEKNIPIRIGVNSGSLEKELLAKYNGVSAEGLVESALKHVKILENVNFDDIVISIKSSNVQMMIESYRLISKKVNYPLHLGVTEAGTIWRGTIKSSIGIGALLSEGIGDTIRVSLTGDPVEEVKVGREILKTFGYINSGVEFVSCPTCGRTSIDLIKIANEVEKKLENCNKNIKVAVMGCVVNGPGEAREADIGIAGGKGEGLIFKKGKIVKKVKEQYLVDELMKEIDNM</sequence>
<dbReference type="SUPFAM" id="SSF51717">
    <property type="entry name" value="Dihydropteroate synthetase-like"/>
    <property type="match status" value="1"/>
</dbReference>
<evidence type="ECO:0000259" key="8">
    <source>
        <dbReference type="Pfam" id="PF04551"/>
    </source>
</evidence>
<keyword evidence="5 7" id="KW-0411">Iron-sulfur</keyword>
<proteinExistence type="inferred from homology"/>
<dbReference type="InterPro" id="IPR016425">
    <property type="entry name" value="IspG_bac"/>
</dbReference>
<feature type="binding site" evidence="7">
    <location>
        <position position="267"/>
    </location>
    <ligand>
        <name>[4Fe-4S] cluster</name>
        <dbReference type="ChEBI" id="CHEBI:49883"/>
    </ligand>
</feature>
<evidence type="ECO:0000256" key="1">
    <source>
        <dbReference type="ARBA" id="ARBA00022485"/>
    </source>
</evidence>
<evidence type="ECO:0000313" key="10">
    <source>
        <dbReference type="EMBL" id="MFL0249856.1"/>
    </source>
</evidence>
<dbReference type="Proteomes" id="UP001623592">
    <property type="component" value="Unassembled WGS sequence"/>
</dbReference>
<keyword evidence="3 7" id="KW-0560">Oxidoreductase</keyword>
<comment type="pathway">
    <text evidence="7">Isoprenoid biosynthesis; isopentenyl diphosphate biosynthesis via DXP pathway; isopentenyl diphosphate from 1-deoxy-D-xylulose 5-phosphate: step 5/6.</text>
</comment>
<evidence type="ECO:0000256" key="2">
    <source>
        <dbReference type="ARBA" id="ARBA00022723"/>
    </source>
</evidence>
<dbReference type="EMBL" id="JBJIAA010000004">
    <property type="protein sequence ID" value="MFL0249856.1"/>
    <property type="molecule type" value="Genomic_DNA"/>
</dbReference>
<dbReference type="HAMAP" id="MF_00159">
    <property type="entry name" value="IspG"/>
    <property type="match status" value="1"/>
</dbReference>
<name>A0ABW8TBX7_9CLOT</name>
<dbReference type="InterPro" id="IPR045854">
    <property type="entry name" value="NO2/SO3_Rdtase_4Fe4S_sf"/>
</dbReference>
<protein>
    <recommendedName>
        <fullName evidence="7">4-hydroxy-3-methylbut-2-en-1-yl diphosphate synthase (flavodoxin)</fullName>
        <ecNumber evidence="7">1.17.7.3</ecNumber>
    </recommendedName>
    <alternativeName>
        <fullName evidence="7">1-hydroxy-2-methyl-2-(E)-butenyl 4-diphosphate synthase</fullName>
    </alternativeName>
</protein>
<dbReference type="NCBIfam" id="NF001540">
    <property type="entry name" value="PRK00366.1"/>
    <property type="match status" value="1"/>
</dbReference>
<evidence type="ECO:0000256" key="5">
    <source>
        <dbReference type="ARBA" id="ARBA00023014"/>
    </source>
</evidence>
<dbReference type="Gene3D" id="3.30.413.10">
    <property type="entry name" value="Sulfite Reductase Hemoprotein, domain 1"/>
    <property type="match status" value="1"/>
</dbReference>
<dbReference type="PANTHER" id="PTHR30454:SF0">
    <property type="entry name" value="4-HYDROXY-3-METHYLBUT-2-EN-1-YL DIPHOSPHATE SYNTHASE (FERREDOXIN), CHLOROPLASTIC"/>
    <property type="match status" value="1"/>
</dbReference>
<evidence type="ECO:0000259" key="9">
    <source>
        <dbReference type="Pfam" id="PF26540"/>
    </source>
</evidence>
<evidence type="ECO:0000256" key="4">
    <source>
        <dbReference type="ARBA" id="ARBA00023004"/>
    </source>
</evidence>
<dbReference type="SUPFAM" id="SSF56014">
    <property type="entry name" value="Nitrite and sulphite reductase 4Fe-4S domain-like"/>
    <property type="match status" value="1"/>
</dbReference>
<comment type="catalytic activity">
    <reaction evidence="7">
        <text>(2E)-4-hydroxy-3-methylbut-2-enyl diphosphate + oxidized [flavodoxin] + H2O + 2 H(+) = 2-C-methyl-D-erythritol 2,4-cyclic diphosphate + reduced [flavodoxin]</text>
        <dbReference type="Rhea" id="RHEA:43604"/>
        <dbReference type="Rhea" id="RHEA-COMP:10622"/>
        <dbReference type="Rhea" id="RHEA-COMP:10623"/>
        <dbReference type="ChEBI" id="CHEBI:15377"/>
        <dbReference type="ChEBI" id="CHEBI:15378"/>
        <dbReference type="ChEBI" id="CHEBI:57618"/>
        <dbReference type="ChEBI" id="CHEBI:58210"/>
        <dbReference type="ChEBI" id="CHEBI:58483"/>
        <dbReference type="ChEBI" id="CHEBI:128753"/>
        <dbReference type="EC" id="1.17.7.3"/>
    </reaction>
</comment>
<dbReference type="Pfam" id="PF26540">
    <property type="entry name" value="GcpE_C"/>
    <property type="match status" value="1"/>
</dbReference>
<reference evidence="10 11" key="1">
    <citation type="submission" date="2024-11" db="EMBL/GenBank/DDBJ databases">
        <authorList>
            <person name="Heng Y.C."/>
            <person name="Lim A.C.H."/>
            <person name="Lee J.K.Y."/>
            <person name="Kittelmann S."/>
        </authorList>
    </citation>
    <scope>NUCLEOTIDE SEQUENCE [LARGE SCALE GENOMIC DNA]</scope>
    <source>
        <strain evidence="10 11">WILCCON 0114</strain>
    </source>
</reference>
<evidence type="ECO:0000256" key="7">
    <source>
        <dbReference type="HAMAP-Rule" id="MF_00159"/>
    </source>
</evidence>
<comment type="function">
    <text evidence="7">Converts 2C-methyl-D-erythritol 2,4-cyclodiphosphate (ME-2,4cPP) into 1-hydroxy-2-methyl-2-(E)-butenyl 4-diphosphate.</text>
</comment>
<feature type="domain" description="IspG TIM-barrel" evidence="8">
    <location>
        <begin position="6"/>
        <end position="245"/>
    </location>
</feature>
<dbReference type="InterPro" id="IPR011005">
    <property type="entry name" value="Dihydropteroate_synth-like_sf"/>
</dbReference>
<feature type="binding site" evidence="7">
    <location>
        <position position="299"/>
    </location>
    <ligand>
        <name>[4Fe-4S] cluster</name>
        <dbReference type="ChEBI" id="CHEBI:49883"/>
    </ligand>
</feature>
<comment type="caution">
    <text evidence="10">The sequence shown here is derived from an EMBL/GenBank/DDBJ whole genome shotgun (WGS) entry which is preliminary data.</text>
</comment>
<dbReference type="InterPro" id="IPR058579">
    <property type="entry name" value="IspG_C"/>
</dbReference>
<keyword evidence="6 7" id="KW-0414">Isoprene biosynthesis</keyword>
<dbReference type="Pfam" id="PF04551">
    <property type="entry name" value="GcpE"/>
    <property type="match status" value="1"/>
</dbReference>
<dbReference type="InterPro" id="IPR004588">
    <property type="entry name" value="IspG_bac-typ"/>
</dbReference>
<accession>A0ABW8TBX7</accession>
<dbReference type="NCBIfam" id="TIGR00612">
    <property type="entry name" value="ispG_gcpE"/>
    <property type="match status" value="1"/>
</dbReference>
<comment type="cofactor">
    <cofactor evidence="7">
        <name>[4Fe-4S] cluster</name>
        <dbReference type="ChEBI" id="CHEBI:49883"/>
    </cofactor>
    <text evidence="7">Binds 1 [4Fe-4S] cluster.</text>
</comment>
<keyword evidence="4 7" id="KW-0408">Iron</keyword>
<feature type="domain" description="IspG C-terminal" evidence="9">
    <location>
        <begin position="260"/>
        <end position="347"/>
    </location>
</feature>
<feature type="binding site" evidence="7">
    <location>
        <position position="306"/>
    </location>
    <ligand>
        <name>[4Fe-4S] cluster</name>
        <dbReference type="ChEBI" id="CHEBI:49883"/>
    </ligand>
</feature>
<dbReference type="PANTHER" id="PTHR30454">
    <property type="entry name" value="4-HYDROXY-3-METHYLBUT-2-EN-1-YL DIPHOSPHATE SYNTHASE"/>
    <property type="match status" value="1"/>
</dbReference>
<gene>
    <name evidence="7 10" type="primary">ispG</name>
    <name evidence="10" type="synonym">gcpE</name>
    <name evidence="10" type="ORF">ACJDT4_05430</name>
</gene>
<dbReference type="RefSeq" id="WP_406786526.1">
    <property type="nucleotide sequence ID" value="NZ_JBJIAA010000004.1"/>
</dbReference>
<organism evidence="10 11">
    <name type="scientific">Clostridium neuense</name>
    <dbReference type="NCBI Taxonomy" id="1728934"/>
    <lineage>
        <taxon>Bacteria</taxon>
        <taxon>Bacillati</taxon>
        <taxon>Bacillota</taxon>
        <taxon>Clostridia</taxon>
        <taxon>Eubacteriales</taxon>
        <taxon>Clostridiaceae</taxon>
        <taxon>Clostridium</taxon>
    </lineage>
</organism>
<dbReference type="Gene3D" id="3.20.20.20">
    <property type="entry name" value="Dihydropteroate synthase-like"/>
    <property type="match status" value="1"/>
</dbReference>
<evidence type="ECO:0000256" key="6">
    <source>
        <dbReference type="ARBA" id="ARBA00023229"/>
    </source>
</evidence>
<keyword evidence="1 7" id="KW-0004">4Fe-4S</keyword>